<gene>
    <name evidence="1" type="ORF">UFOVP617_23</name>
</gene>
<protein>
    <submittedName>
        <fullName evidence="1">Uncharacterized protein</fullName>
    </submittedName>
</protein>
<reference evidence="1" key="1">
    <citation type="submission" date="2020-04" db="EMBL/GenBank/DDBJ databases">
        <authorList>
            <person name="Chiriac C."/>
            <person name="Salcher M."/>
            <person name="Ghai R."/>
            <person name="Kavagutti S V."/>
        </authorList>
    </citation>
    <scope>NUCLEOTIDE SEQUENCE</scope>
</reference>
<sequence length="52" mass="6260">MESIIRSLKLSEDDVLKIVKEWYTNGMCQDIFQDESGVEIDEWVDDRLEKYF</sequence>
<evidence type="ECO:0000313" key="1">
    <source>
        <dbReference type="EMBL" id="CAB4152592.1"/>
    </source>
</evidence>
<name>A0A6J5N1P5_9CAUD</name>
<organism evidence="1">
    <name type="scientific">uncultured Caudovirales phage</name>
    <dbReference type="NCBI Taxonomy" id="2100421"/>
    <lineage>
        <taxon>Viruses</taxon>
        <taxon>Duplodnaviria</taxon>
        <taxon>Heunggongvirae</taxon>
        <taxon>Uroviricota</taxon>
        <taxon>Caudoviricetes</taxon>
        <taxon>Peduoviridae</taxon>
        <taxon>Maltschvirus</taxon>
        <taxon>Maltschvirus maltsch</taxon>
    </lineage>
</organism>
<proteinExistence type="predicted"/>
<accession>A0A6J5N1P5</accession>
<dbReference type="EMBL" id="LR796575">
    <property type="protein sequence ID" value="CAB4152592.1"/>
    <property type="molecule type" value="Genomic_DNA"/>
</dbReference>